<evidence type="ECO:0000313" key="1">
    <source>
        <dbReference type="EMBL" id="GAH02842.1"/>
    </source>
</evidence>
<dbReference type="EMBL" id="BART01020324">
    <property type="protein sequence ID" value="GAH02842.1"/>
    <property type="molecule type" value="Genomic_DNA"/>
</dbReference>
<comment type="caution">
    <text evidence="1">The sequence shown here is derived from an EMBL/GenBank/DDBJ whole genome shotgun (WGS) entry which is preliminary data.</text>
</comment>
<organism evidence="1">
    <name type="scientific">marine sediment metagenome</name>
    <dbReference type="NCBI Taxonomy" id="412755"/>
    <lineage>
        <taxon>unclassified sequences</taxon>
        <taxon>metagenomes</taxon>
        <taxon>ecological metagenomes</taxon>
    </lineage>
</organism>
<dbReference type="AlphaFoldDB" id="X1C652"/>
<accession>X1C652</accession>
<reference evidence="1" key="1">
    <citation type="journal article" date="2014" name="Front. Microbiol.">
        <title>High frequency of phylogenetically diverse reductive dehalogenase-homologous genes in deep subseafloor sedimentary metagenomes.</title>
        <authorList>
            <person name="Kawai M."/>
            <person name="Futagami T."/>
            <person name="Toyoda A."/>
            <person name="Takaki Y."/>
            <person name="Nishi S."/>
            <person name="Hori S."/>
            <person name="Arai W."/>
            <person name="Tsubouchi T."/>
            <person name="Morono Y."/>
            <person name="Uchiyama I."/>
            <person name="Ito T."/>
            <person name="Fujiyama A."/>
            <person name="Inagaki F."/>
            <person name="Takami H."/>
        </authorList>
    </citation>
    <scope>NUCLEOTIDE SEQUENCE</scope>
    <source>
        <strain evidence="1">Expedition CK06-06</strain>
    </source>
</reference>
<gene>
    <name evidence="1" type="ORF">S01H4_37791</name>
</gene>
<protein>
    <submittedName>
        <fullName evidence="1">Uncharacterized protein</fullName>
    </submittedName>
</protein>
<sequence>MIEFDTGDKFMAWLGIHETGINLFNAGIKFEVWDHGGKSPHLHIHSLPCKNLPKDKRKLWKKIFIRKYVPKEYLDAVDISLTGIHLIALEYTKHWKGCYGEKQLLFSFNPNLQCGGKILTFK</sequence>
<proteinExistence type="predicted"/>
<name>X1C652_9ZZZZ</name>